<reference evidence="1 2" key="1">
    <citation type="submission" date="2016-08" db="EMBL/GenBank/DDBJ databases">
        <title>Complete genome sequence of Flavobacterium johnsoniae strain GSE09, a volatile-producing biocontrol agent isolated from cucumber (Cucumis sativus).</title>
        <authorList>
            <person name="Jeong J.-J."/>
            <person name="Oh J.Y."/>
            <person name="Jim Y.J."/>
            <person name="Sang M.K."/>
            <person name="Kim K.D."/>
        </authorList>
    </citation>
    <scope>NUCLEOTIDE SEQUENCE [LARGE SCALE GENOMIC DNA]</scope>
    <source>
        <strain evidence="1 2">GSE09</strain>
    </source>
</reference>
<sequence length="326" mass="38044">MKTKIYIYGLCNIFYDAYYIQGLSEVCKNFEFNVSKFPAFSQGTFAVIIEEGNLSKKIIIDSRDSSEIGTAELEWCNVYGKINYNTKEFSANHNKKIVPIGPSFGVKIWNLSETLYFLSLNFIRFRKNITNKKEFVANYWRQYKRLELKKYKHVKSSLNEIFFMNSIWKKENETNENRALFIETCKNNSNLIFEGGFAARTNGDNLGFDKLVYSKKIPLNIYIEKIKNSAFVFNTPAVLSCHGWKLGEFLALGKAIITTHHYNELPAVLENEKHVLYIGNKDDLQKNIKKLIDDPTFKNSLELESREYFEKYLAPQKVILRLLERN</sequence>
<gene>
    <name evidence="1" type="ORF">BB050_02220</name>
</gene>
<evidence type="ECO:0008006" key="3">
    <source>
        <dbReference type="Google" id="ProtNLM"/>
    </source>
</evidence>
<dbReference type="GeneID" id="32308099"/>
<evidence type="ECO:0000313" key="1">
    <source>
        <dbReference type="EMBL" id="AOC95336.1"/>
    </source>
</evidence>
<protein>
    <recommendedName>
        <fullName evidence="3">Glycosyl transferases group 1</fullName>
    </recommendedName>
</protein>
<name>A0AAC9D2C1_9FLAO</name>
<dbReference type="Proteomes" id="UP000093276">
    <property type="component" value="Chromosome"/>
</dbReference>
<dbReference type="Gene3D" id="3.40.50.2000">
    <property type="entry name" value="Glycogen Phosphorylase B"/>
    <property type="match status" value="1"/>
</dbReference>
<dbReference type="AlphaFoldDB" id="A0AAC9D2C1"/>
<dbReference type="KEGG" id="fjg:BB050_02220"/>
<organism evidence="1 2">
    <name type="scientific">Flavobacterium anhuiense</name>
    <dbReference type="NCBI Taxonomy" id="459526"/>
    <lineage>
        <taxon>Bacteria</taxon>
        <taxon>Pseudomonadati</taxon>
        <taxon>Bacteroidota</taxon>
        <taxon>Flavobacteriia</taxon>
        <taxon>Flavobacteriales</taxon>
        <taxon>Flavobacteriaceae</taxon>
        <taxon>Flavobacterium</taxon>
    </lineage>
</organism>
<dbReference type="SUPFAM" id="SSF53756">
    <property type="entry name" value="UDP-Glycosyltransferase/glycogen phosphorylase"/>
    <property type="match status" value="1"/>
</dbReference>
<proteinExistence type="predicted"/>
<dbReference type="EMBL" id="CP016907">
    <property type="protein sequence ID" value="AOC95336.1"/>
    <property type="molecule type" value="Genomic_DNA"/>
</dbReference>
<dbReference type="RefSeq" id="WP_066033595.1">
    <property type="nucleotide sequence ID" value="NZ_CP016907.1"/>
</dbReference>
<evidence type="ECO:0000313" key="2">
    <source>
        <dbReference type="Proteomes" id="UP000093276"/>
    </source>
</evidence>
<accession>A0AAC9D2C1</accession>